<proteinExistence type="inferred from homology"/>
<keyword evidence="5 8" id="KW-0808">Transferase</keyword>
<evidence type="ECO:0000256" key="2">
    <source>
        <dbReference type="ARBA" id="ARBA00004746"/>
    </source>
</evidence>
<comment type="caution">
    <text evidence="10">The sequence shown here is derived from an EMBL/GenBank/DDBJ whole genome shotgun (WGS) entry which is preliminary data.</text>
</comment>
<comment type="pathway">
    <text evidence="2 8">Cofactor biosynthesis; biotin biosynthesis.</text>
</comment>
<dbReference type="GO" id="GO:0009102">
    <property type="term" value="P:biotin biosynthetic process"/>
    <property type="evidence" value="ECO:0007669"/>
    <property type="project" value="UniProtKB-UniRule"/>
</dbReference>
<dbReference type="OrthoDB" id="9760689at2"/>
<accession>A0A366XU74</accession>
<dbReference type="CDD" id="cd02440">
    <property type="entry name" value="AdoMet_MTases"/>
    <property type="match status" value="1"/>
</dbReference>
<dbReference type="Gene3D" id="3.40.50.150">
    <property type="entry name" value="Vaccinia Virus protein VP39"/>
    <property type="match status" value="1"/>
</dbReference>
<dbReference type="EMBL" id="QOCW01000022">
    <property type="protein sequence ID" value="RBW68319.1"/>
    <property type="molecule type" value="Genomic_DNA"/>
</dbReference>
<dbReference type="GO" id="GO:0010340">
    <property type="term" value="F:carboxyl-O-methyltransferase activity"/>
    <property type="evidence" value="ECO:0007669"/>
    <property type="project" value="UniProtKB-UniRule"/>
</dbReference>
<dbReference type="AlphaFoldDB" id="A0A366XU74"/>
<comment type="catalytic activity">
    <reaction evidence="1 8">
        <text>malonyl-[ACP] + S-adenosyl-L-methionine = malonyl-[ACP] methyl ester + S-adenosyl-L-homocysteine</text>
        <dbReference type="Rhea" id="RHEA:17105"/>
        <dbReference type="Rhea" id="RHEA-COMP:9623"/>
        <dbReference type="Rhea" id="RHEA-COMP:9954"/>
        <dbReference type="ChEBI" id="CHEBI:57856"/>
        <dbReference type="ChEBI" id="CHEBI:59789"/>
        <dbReference type="ChEBI" id="CHEBI:78449"/>
        <dbReference type="ChEBI" id="CHEBI:78845"/>
        <dbReference type="EC" id="2.1.1.197"/>
    </reaction>
</comment>
<dbReference type="GO" id="GO:0032259">
    <property type="term" value="P:methylation"/>
    <property type="evidence" value="ECO:0007669"/>
    <property type="project" value="UniProtKB-KW"/>
</dbReference>
<keyword evidence="4 8" id="KW-0489">Methyltransferase</keyword>
<evidence type="ECO:0000256" key="3">
    <source>
        <dbReference type="ARBA" id="ARBA00012327"/>
    </source>
</evidence>
<keyword evidence="7 8" id="KW-0093">Biotin biosynthesis</keyword>
<name>A0A366XU74_9BACI</name>
<dbReference type="GO" id="GO:0008757">
    <property type="term" value="F:S-adenosylmethionine-dependent methyltransferase activity"/>
    <property type="evidence" value="ECO:0007669"/>
    <property type="project" value="InterPro"/>
</dbReference>
<feature type="domain" description="Methyltransferase type 11" evidence="9">
    <location>
        <begin position="48"/>
        <end position="141"/>
    </location>
</feature>
<dbReference type="PANTHER" id="PTHR43861">
    <property type="entry name" value="TRANS-ACONITATE 2-METHYLTRANSFERASE-RELATED"/>
    <property type="match status" value="1"/>
</dbReference>
<sequence>MIDKKLLEKRFSEHAKTYDKYANVQKKMAEQLIDTLPKNIREKEITILEIGCGTGYLTRLLGDVFPKAKITAVDLAPGMIKAAKEKIKDQRVSFLCGDIEEMDLQGSYDVVISNATFQWLNDLEKVIKRLNAMLTKDGVISFSTFGSLTFQELHHSYNRAKRKLQLPMDRSLGQSFYSFEELYQICKQSLFSLETFPADINGTQSLEFEYFETVRDFFISVKKIGANNSSKDQYCQRPSFFKELIQQYETNYREEQGVRATYHCLFFTWHLP</sequence>
<keyword evidence="11" id="KW-1185">Reference proteome</keyword>
<dbReference type="GO" id="GO:0102130">
    <property type="term" value="F:malonyl-CoA methyltransferase activity"/>
    <property type="evidence" value="ECO:0007669"/>
    <property type="project" value="UniProtKB-EC"/>
</dbReference>
<evidence type="ECO:0000313" key="10">
    <source>
        <dbReference type="EMBL" id="RBW68319.1"/>
    </source>
</evidence>
<dbReference type="Proteomes" id="UP000253314">
    <property type="component" value="Unassembled WGS sequence"/>
</dbReference>
<dbReference type="NCBIfam" id="TIGR02072">
    <property type="entry name" value="BioC"/>
    <property type="match status" value="1"/>
</dbReference>
<gene>
    <name evidence="8 10" type="primary">bioC</name>
    <name evidence="10" type="ORF">DS031_17520</name>
</gene>
<organism evidence="10 11">
    <name type="scientific">Bacillus taeanensis</name>
    <dbReference type="NCBI Taxonomy" id="273032"/>
    <lineage>
        <taxon>Bacteria</taxon>
        <taxon>Bacillati</taxon>
        <taxon>Bacillota</taxon>
        <taxon>Bacilli</taxon>
        <taxon>Bacillales</taxon>
        <taxon>Bacillaceae</taxon>
        <taxon>Bacillus</taxon>
    </lineage>
</organism>
<evidence type="ECO:0000256" key="7">
    <source>
        <dbReference type="ARBA" id="ARBA00022756"/>
    </source>
</evidence>
<evidence type="ECO:0000256" key="5">
    <source>
        <dbReference type="ARBA" id="ARBA00022679"/>
    </source>
</evidence>
<dbReference type="RefSeq" id="WP_113807356.1">
    <property type="nucleotide sequence ID" value="NZ_QOCW01000022.1"/>
</dbReference>
<dbReference type="InterPro" id="IPR013216">
    <property type="entry name" value="Methyltransf_11"/>
</dbReference>
<reference evidence="10 11" key="1">
    <citation type="submission" date="2018-07" db="EMBL/GenBank/DDBJ databases">
        <title>Lottiidibacillus patelloidae gen. nov., sp. nov., isolated from the intestinal tract of a marine limpet and the reclassification of B. taeanensis BH030017T, B. algicola KMM 3737T and B. hwajinpoensis SW-72T as genus Lottiidibacillus.</title>
        <authorList>
            <person name="Liu R."/>
            <person name="Huang Z."/>
        </authorList>
    </citation>
    <scope>NUCLEOTIDE SEQUENCE [LARGE SCALE GENOMIC DNA]</scope>
    <source>
        <strain evidence="10 11">BH030017</strain>
    </source>
</reference>
<evidence type="ECO:0000256" key="6">
    <source>
        <dbReference type="ARBA" id="ARBA00022691"/>
    </source>
</evidence>
<evidence type="ECO:0000259" key="9">
    <source>
        <dbReference type="Pfam" id="PF08241"/>
    </source>
</evidence>
<evidence type="ECO:0000313" key="11">
    <source>
        <dbReference type="Proteomes" id="UP000253314"/>
    </source>
</evidence>
<dbReference type="InterPro" id="IPR029063">
    <property type="entry name" value="SAM-dependent_MTases_sf"/>
</dbReference>
<dbReference type="Pfam" id="PF08241">
    <property type="entry name" value="Methyltransf_11"/>
    <property type="match status" value="1"/>
</dbReference>
<dbReference type="SUPFAM" id="SSF53335">
    <property type="entry name" value="S-adenosyl-L-methionine-dependent methyltransferases"/>
    <property type="match status" value="1"/>
</dbReference>
<dbReference type="HAMAP" id="MF_00835">
    <property type="entry name" value="BioC"/>
    <property type="match status" value="1"/>
</dbReference>
<comment type="similarity">
    <text evidence="8">Belongs to the methyltransferase superfamily.</text>
</comment>
<protein>
    <recommendedName>
        <fullName evidence="3 8">Malonyl-[acyl-carrier protein] O-methyltransferase</fullName>
        <shortName evidence="8">Malonyl-ACP O-methyltransferase</shortName>
        <ecNumber evidence="3 8">2.1.1.197</ecNumber>
    </recommendedName>
    <alternativeName>
        <fullName evidence="8">Biotin synthesis protein BioC</fullName>
    </alternativeName>
</protein>
<dbReference type="UniPathway" id="UPA00078"/>
<evidence type="ECO:0000256" key="8">
    <source>
        <dbReference type="HAMAP-Rule" id="MF_00835"/>
    </source>
</evidence>
<evidence type="ECO:0000256" key="4">
    <source>
        <dbReference type="ARBA" id="ARBA00022603"/>
    </source>
</evidence>
<evidence type="ECO:0000256" key="1">
    <source>
        <dbReference type="ARBA" id="ARBA00000852"/>
    </source>
</evidence>
<comment type="function">
    <text evidence="8">Converts the free carboxyl group of a malonyl-thioester to its methyl ester by transfer of a methyl group from S-adenosyl-L-methionine (SAM). It allows to synthesize pimeloyl-ACP via the fatty acid synthetic pathway.</text>
</comment>
<dbReference type="EC" id="2.1.1.197" evidence="3 8"/>
<keyword evidence="6 8" id="KW-0949">S-adenosyl-L-methionine</keyword>
<dbReference type="InterPro" id="IPR011814">
    <property type="entry name" value="BioC"/>
</dbReference>